<name>A0AAV0JNM2_9ROSI</name>
<keyword evidence="3" id="KW-1185">Reference proteome</keyword>
<sequence>QLSQFPSLLSSTLSYFPHEKSNSPFPNASVNLNAPSSFFPFHIFPASLLKWLPSSPPPPPTTDPLAVFLINQSPSCSHRSRCATARLRRLTRGSPPLTSTPLSPYRSSADSTPSSSSSASSPSASPSLPPSSCSPTPGDPTPPPGATSTPLDTFSRRMRSWRYTRSWKWRRRPGKFSRARRFSRRCSKCGSISATIRYSLTSCCRRARRRRRWSRRSRIGTPVDLSAPSASNPTSPLPWASSGSCS</sequence>
<feature type="region of interest" description="Disordered" evidence="1">
    <location>
        <begin position="87"/>
        <end position="154"/>
    </location>
</feature>
<dbReference type="EMBL" id="CAMGYJ010000005">
    <property type="protein sequence ID" value="CAI0411376.1"/>
    <property type="molecule type" value="Genomic_DNA"/>
</dbReference>
<feature type="compositionally biased region" description="Low complexity" evidence="1">
    <location>
        <begin position="92"/>
        <end position="136"/>
    </location>
</feature>
<proteinExistence type="predicted"/>
<protein>
    <submittedName>
        <fullName evidence="2">Uncharacterized protein</fullName>
    </submittedName>
</protein>
<accession>A0AAV0JNM2</accession>
<evidence type="ECO:0000256" key="1">
    <source>
        <dbReference type="SAM" id="MobiDB-lite"/>
    </source>
</evidence>
<dbReference type="AlphaFoldDB" id="A0AAV0JNM2"/>
<gene>
    <name evidence="2" type="ORF">LITE_LOCUS15131</name>
</gene>
<dbReference type="Proteomes" id="UP001154282">
    <property type="component" value="Unassembled WGS sequence"/>
</dbReference>
<evidence type="ECO:0000313" key="2">
    <source>
        <dbReference type="EMBL" id="CAI0411376.1"/>
    </source>
</evidence>
<feature type="non-terminal residue" evidence="2">
    <location>
        <position position="1"/>
    </location>
</feature>
<reference evidence="2" key="1">
    <citation type="submission" date="2022-08" db="EMBL/GenBank/DDBJ databases">
        <authorList>
            <person name="Gutierrez-Valencia J."/>
        </authorList>
    </citation>
    <scope>NUCLEOTIDE SEQUENCE</scope>
</reference>
<comment type="caution">
    <text evidence="2">The sequence shown here is derived from an EMBL/GenBank/DDBJ whole genome shotgun (WGS) entry which is preliminary data.</text>
</comment>
<evidence type="ECO:0000313" key="3">
    <source>
        <dbReference type="Proteomes" id="UP001154282"/>
    </source>
</evidence>
<organism evidence="2 3">
    <name type="scientific">Linum tenue</name>
    <dbReference type="NCBI Taxonomy" id="586396"/>
    <lineage>
        <taxon>Eukaryota</taxon>
        <taxon>Viridiplantae</taxon>
        <taxon>Streptophyta</taxon>
        <taxon>Embryophyta</taxon>
        <taxon>Tracheophyta</taxon>
        <taxon>Spermatophyta</taxon>
        <taxon>Magnoliopsida</taxon>
        <taxon>eudicotyledons</taxon>
        <taxon>Gunneridae</taxon>
        <taxon>Pentapetalae</taxon>
        <taxon>rosids</taxon>
        <taxon>fabids</taxon>
        <taxon>Malpighiales</taxon>
        <taxon>Linaceae</taxon>
        <taxon>Linum</taxon>
    </lineage>
</organism>
<feature type="region of interest" description="Disordered" evidence="1">
    <location>
        <begin position="214"/>
        <end position="246"/>
    </location>
</feature>